<dbReference type="InterPro" id="IPR036396">
    <property type="entry name" value="Cyt_P450_sf"/>
</dbReference>
<evidence type="ECO:0000256" key="6">
    <source>
        <dbReference type="ARBA" id="ARBA00023033"/>
    </source>
</evidence>
<dbReference type="EMBL" id="JAQQWM010000007">
    <property type="protein sequence ID" value="KAK8057944.1"/>
    <property type="molecule type" value="Genomic_DNA"/>
</dbReference>
<dbReference type="Proteomes" id="UP001446871">
    <property type="component" value="Unassembled WGS sequence"/>
</dbReference>
<keyword evidence="4" id="KW-0479">Metal-binding</keyword>
<comment type="similarity">
    <text evidence="2">Belongs to the cytochrome P450 family.</text>
</comment>
<evidence type="ECO:0000256" key="2">
    <source>
        <dbReference type="ARBA" id="ARBA00010617"/>
    </source>
</evidence>
<evidence type="ECO:0000313" key="8">
    <source>
        <dbReference type="Proteomes" id="UP001446871"/>
    </source>
</evidence>
<evidence type="ECO:0000256" key="3">
    <source>
        <dbReference type="ARBA" id="ARBA00022617"/>
    </source>
</evidence>
<keyword evidence="8" id="KW-1185">Reference proteome</keyword>
<dbReference type="PANTHER" id="PTHR24304:SF2">
    <property type="entry name" value="24-HYDROXYCHOLESTEROL 7-ALPHA-HYDROXYLASE"/>
    <property type="match status" value="1"/>
</dbReference>
<name>A0ABR1UGC6_9PEZI</name>
<keyword evidence="3" id="KW-0349">Heme</keyword>
<dbReference type="InterPro" id="IPR002403">
    <property type="entry name" value="Cyt_P450_E_grp-IV"/>
</dbReference>
<dbReference type="CDD" id="cd11040">
    <property type="entry name" value="CYP7_CYP8-like"/>
    <property type="match status" value="1"/>
</dbReference>
<dbReference type="InterPro" id="IPR050529">
    <property type="entry name" value="CYP450_sterol_14alpha_dmase"/>
</dbReference>
<proteinExistence type="inferred from homology"/>
<comment type="caution">
    <text evidence="7">The sequence shown here is derived from an EMBL/GenBank/DDBJ whole genome shotgun (WGS) entry which is preliminary data.</text>
</comment>
<dbReference type="SUPFAM" id="SSF48264">
    <property type="entry name" value="Cytochrome P450"/>
    <property type="match status" value="1"/>
</dbReference>
<keyword evidence="6" id="KW-0503">Monooxygenase</keyword>
<comment type="cofactor">
    <cofactor evidence="1">
        <name>heme</name>
        <dbReference type="ChEBI" id="CHEBI:30413"/>
    </cofactor>
</comment>
<protein>
    <submittedName>
        <fullName evidence="7">Cytochrome p450 family protein</fullName>
    </submittedName>
</protein>
<keyword evidence="6" id="KW-0560">Oxidoreductase</keyword>
<evidence type="ECO:0000313" key="7">
    <source>
        <dbReference type="EMBL" id="KAK8057944.1"/>
    </source>
</evidence>
<evidence type="ECO:0000256" key="5">
    <source>
        <dbReference type="ARBA" id="ARBA00023004"/>
    </source>
</evidence>
<evidence type="ECO:0000256" key="1">
    <source>
        <dbReference type="ARBA" id="ARBA00001971"/>
    </source>
</evidence>
<evidence type="ECO:0000256" key="4">
    <source>
        <dbReference type="ARBA" id="ARBA00022723"/>
    </source>
</evidence>
<dbReference type="Gene3D" id="1.10.630.10">
    <property type="entry name" value="Cytochrome P450"/>
    <property type="match status" value="1"/>
</dbReference>
<dbReference type="PRINTS" id="PR00465">
    <property type="entry name" value="EP450IV"/>
</dbReference>
<reference evidence="7 8" key="1">
    <citation type="submission" date="2023-01" db="EMBL/GenBank/DDBJ databases">
        <title>Analysis of 21 Apiospora genomes using comparative genomics revels a genus with tremendous synthesis potential of carbohydrate active enzymes and secondary metabolites.</title>
        <authorList>
            <person name="Sorensen T."/>
        </authorList>
    </citation>
    <scope>NUCLEOTIDE SEQUENCE [LARGE SCALE GENOMIC DNA]</scope>
    <source>
        <strain evidence="7 8">CBS 83171</strain>
    </source>
</reference>
<dbReference type="Pfam" id="PF00067">
    <property type="entry name" value="p450"/>
    <property type="match status" value="1"/>
</dbReference>
<keyword evidence="5" id="KW-0408">Iron</keyword>
<accession>A0ABR1UGC6</accession>
<gene>
    <name evidence="7" type="ORF">PG996_011881</name>
</gene>
<organism evidence="7 8">
    <name type="scientific">Apiospora saccharicola</name>
    <dbReference type="NCBI Taxonomy" id="335842"/>
    <lineage>
        <taxon>Eukaryota</taxon>
        <taxon>Fungi</taxon>
        <taxon>Dikarya</taxon>
        <taxon>Ascomycota</taxon>
        <taxon>Pezizomycotina</taxon>
        <taxon>Sordariomycetes</taxon>
        <taxon>Xylariomycetidae</taxon>
        <taxon>Amphisphaeriales</taxon>
        <taxon>Apiosporaceae</taxon>
        <taxon>Apiospora</taxon>
    </lineage>
</organism>
<dbReference type="PANTHER" id="PTHR24304">
    <property type="entry name" value="CYTOCHROME P450 FAMILY 7"/>
    <property type="match status" value="1"/>
</dbReference>
<sequence>MGHAQVSGRHQNGGRPVKIRLANEKPAYILSNAQDVQGLFRASKELTFEQFSVRVLEKVKKFPREDGARMEADTSGSATVPLHPGVPESSRIWRAIHANYDSHLTGSGPVSVLTNRFVRLFQEELDQVAPPSGKGGWTTGCINSLLEDKMFRASTRTLVGDAIFDLSPSFTADFWEYDQNFMYFLYGLPRFLFPSAWQARERVFNAVKAYIAQAWENLDPRQHTTTPGQKDGGPDFDDHFGSQLVRTREAMYANYGLSLDGRAASEMGLIWSINSNAIPMVSWMLVEILSDPHLLSRVQQEIWNCTTPTTTEDYGDDVRPDVPATLDVSRVLTLPLLNSVYAECLRMRASVQAIRELRTEIRLGGYTLKPGNLVMAPSCLAHYDEATWGLEGHPASVFYADRFLRPVKGGDGYQFYNPATTGQYFPYGGGAAICPGRFYAKAEMLVAVALFLFTLEVRPVGFVDGRGNPSTRGPSMGTETRGTMRLDRDLKVLFRRRERVTA</sequence>
<dbReference type="InterPro" id="IPR001128">
    <property type="entry name" value="Cyt_P450"/>
</dbReference>